<sequence>MTNLGSGTDARRHGGWLPDAQSVQAWVEDLRREVAEAGEVPWHPVIGEFRELLDHDALVRMQLERMILEVPDDEQHRPRHLRDLPELLRLLNAVLSLAPEYSRDSMVMTPVQALLDQTTATPSGLQAYRNPTVNAMLAKVLTAWCEHLDSPASLSVLNTSDAGWMSDSAASTIGIEQYQHDPQDEHWGFTSWNDFFTRRFREGQRPVAAPEDDGVVVSPCESTPYALARDVQRQDQFWLKSQPYSLQDMLAGDPAVDELVGGTVYQAYLSATDYHRWHAPVSGTIERAYTIGGTYYSDADTEGADAAVPQASQGYMAHVAARAVVLIRADHPALGLLAVVFVGMADVSSCVIDQAVTPGAHVTKGDEIGYFQFGGSTMCLVFRPGAIADIAHQAIPRDESASTPLVRVCSRIATAASAPRARSSAQGTPDGISTATS</sequence>
<keyword evidence="7" id="KW-1185">Reference proteome</keyword>
<name>A0ABV7WLF4_9MICO</name>
<dbReference type="PANTHER" id="PTHR10067:SF9">
    <property type="entry name" value="PHOSPHATIDYLSERINE DECARBOXYLASE FAMILY PROTEIN (AFU_ORTHOLOGUE AFUA_7G01730)"/>
    <property type="match status" value="1"/>
</dbReference>
<evidence type="ECO:0000256" key="2">
    <source>
        <dbReference type="ARBA" id="ARBA00023145"/>
    </source>
</evidence>
<dbReference type="Pfam" id="PF02666">
    <property type="entry name" value="PS_Dcarbxylase"/>
    <property type="match status" value="1"/>
</dbReference>
<evidence type="ECO:0000256" key="4">
    <source>
        <dbReference type="ARBA" id="ARBA00023317"/>
    </source>
</evidence>
<evidence type="ECO:0000313" key="6">
    <source>
        <dbReference type="EMBL" id="MFC3690229.1"/>
    </source>
</evidence>
<dbReference type="RefSeq" id="WP_340289194.1">
    <property type="nucleotide sequence ID" value="NZ_JBBEOI010000006.1"/>
</dbReference>
<evidence type="ECO:0000259" key="5">
    <source>
        <dbReference type="Pfam" id="PF12588"/>
    </source>
</evidence>
<keyword evidence="1" id="KW-0210">Decarboxylase</keyword>
<dbReference type="PANTHER" id="PTHR10067">
    <property type="entry name" value="PHOSPHATIDYLSERINE DECARBOXYLASE"/>
    <property type="match status" value="1"/>
</dbReference>
<evidence type="ECO:0000256" key="1">
    <source>
        <dbReference type="ARBA" id="ARBA00022793"/>
    </source>
</evidence>
<dbReference type="InterPro" id="IPR003817">
    <property type="entry name" value="PS_Dcarbxylase"/>
</dbReference>
<evidence type="ECO:0000256" key="3">
    <source>
        <dbReference type="ARBA" id="ARBA00023239"/>
    </source>
</evidence>
<dbReference type="Pfam" id="PF12588">
    <property type="entry name" value="PSDC"/>
    <property type="match status" value="1"/>
</dbReference>
<dbReference type="Proteomes" id="UP001595685">
    <property type="component" value="Unassembled WGS sequence"/>
</dbReference>
<keyword evidence="4" id="KW-0670">Pyruvate</keyword>
<keyword evidence="3" id="KW-0456">Lyase</keyword>
<gene>
    <name evidence="6" type="ORF">ACFOLH_17925</name>
</gene>
<keyword evidence="2" id="KW-0865">Zymogen</keyword>
<accession>A0ABV7WLF4</accession>
<evidence type="ECO:0000313" key="7">
    <source>
        <dbReference type="Proteomes" id="UP001595685"/>
    </source>
</evidence>
<feature type="domain" description="L-tryptophan decarboxylase PsiD-like" evidence="5">
    <location>
        <begin position="43"/>
        <end position="171"/>
    </location>
</feature>
<dbReference type="InterPro" id="IPR022237">
    <property type="entry name" value="PsiD-like"/>
</dbReference>
<reference evidence="7" key="1">
    <citation type="journal article" date="2019" name="Int. J. Syst. Evol. Microbiol.">
        <title>The Global Catalogue of Microorganisms (GCM) 10K type strain sequencing project: providing services to taxonomists for standard genome sequencing and annotation.</title>
        <authorList>
            <consortium name="The Broad Institute Genomics Platform"/>
            <consortium name="The Broad Institute Genome Sequencing Center for Infectious Disease"/>
            <person name="Wu L."/>
            <person name="Ma J."/>
        </authorList>
    </citation>
    <scope>NUCLEOTIDE SEQUENCE [LARGE SCALE GENOMIC DNA]</scope>
    <source>
        <strain evidence="7">NCAIM B.02333</strain>
    </source>
</reference>
<comment type="caution">
    <text evidence="6">The sequence shown here is derived from an EMBL/GenBank/DDBJ whole genome shotgun (WGS) entry which is preliminary data.</text>
</comment>
<organism evidence="6 7">
    <name type="scientific">Aquipuribacter hungaricus</name>
    <dbReference type="NCBI Taxonomy" id="545624"/>
    <lineage>
        <taxon>Bacteria</taxon>
        <taxon>Bacillati</taxon>
        <taxon>Actinomycetota</taxon>
        <taxon>Actinomycetes</taxon>
        <taxon>Micrococcales</taxon>
        <taxon>Intrasporangiaceae</taxon>
        <taxon>Aquipuribacter</taxon>
    </lineage>
</organism>
<protein>
    <submittedName>
        <fullName evidence="6">Phophatidylserine decarboxylase associated domain-containing protein</fullName>
    </submittedName>
</protein>
<proteinExistence type="predicted"/>
<dbReference type="EMBL" id="JBHRWW010000019">
    <property type="protein sequence ID" value="MFC3690229.1"/>
    <property type="molecule type" value="Genomic_DNA"/>
</dbReference>